<name>A0A1F7WSP9_9BACT</name>
<feature type="transmembrane region" description="Helical" evidence="5">
    <location>
        <begin position="62"/>
        <end position="88"/>
    </location>
</feature>
<evidence type="ECO:0000256" key="5">
    <source>
        <dbReference type="SAM" id="Phobius"/>
    </source>
</evidence>
<dbReference type="EMBL" id="MGFH01000096">
    <property type="protein sequence ID" value="OGM05811.1"/>
    <property type="molecule type" value="Genomic_DNA"/>
</dbReference>
<dbReference type="AlphaFoldDB" id="A0A1F7WSP9"/>
<evidence type="ECO:0000313" key="7">
    <source>
        <dbReference type="EMBL" id="OGM05811.1"/>
    </source>
</evidence>
<evidence type="ECO:0000313" key="8">
    <source>
        <dbReference type="Proteomes" id="UP000178735"/>
    </source>
</evidence>
<sequence length="284" mass="31975">MPETFRKIYDALSPALMFEFVYRRNHAALVSYSISVLAVCACLLFGQWPASEEAAGRHYGSIFFGMILIYMILVVTVISTAHASLSIAGEKEKKTLTLLRLSGLTPAEIIFSKAAVSLCFIVFLLLPTLPLALVCPFLGGISFSGVSQGLSILAVMTVFFVSGGLLISILFKKNYTCISFAAAFLIFIHFGFFVLDDLINYRLETYNYSRVETRYFSIFSPVEMWGKFFSSIREPFSYHRGSYRRDYFLDLSCGESAAIYSAAAAVMFFSSVKIFERYLKWRED</sequence>
<reference evidence="7 8" key="1">
    <citation type="journal article" date="2016" name="Nat. Commun.">
        <title>Thousands of microbial genomes shed light on interconnected biogeochemical processes in an aquifer system.</title>
        <authorList>
            <person name="Anantharaman K."/>
            <person name="Brown C.T."/>
            <person name="Hug L.A."/>
            <person name="Sharon I."/>
            <person name="Castelle C.J."/>
            <person name="Probst A.J."/>
            <person name="Thomas B.C."/>
            <person name="Singh A."/>
            <person name="Wilkins M.J."/>
            <person name="Karaoz U."/>
            <person name="Brodie E.L."/>
            <person name="Williams K.H."/>
            <person name="Hubbard S.S."/>
            <person name="Banfield J.F."/>
        </authorList>
    </citation>
    <scope>NUCLEOTIDE SEQUENCE [LARGE SCALE GENOMIC DNA]</scope>
</reference>
<evidence type="ECO:0000256" key="4">
    <source>
        <dbReference type="ARBA" id="ARBA00023136"/>
    </source>
</evidence>
<dbReference type="GO" id="GO:0005886">
    <property type="term" value="C:plasma membrane"/>
    <property type="evidence" value="ECO:0007669"/>
    <property type="project" value="UniProtKB-SubCell"/>
</dbReference>
<evidence type="ECO:0000256" key="1">
    <source>
        <dbReference type="ARBA" id="ARBA00004141"/>
    </source>
</evidence>
<proteinExistence type="predicted"/>
<feature type="transmembrane region" description="Helical" evidence="5">
    <location>
        <begin position="257"/>
        <end position="275"/>
    </location>
</feature>
<keyword evidence="2 5" id="KW-0812">Transmembrane</keyword>
<dbReference type="Pfam" id="PF12698">
    <property type="entry name" value="ABC2_membrane_3"/>
    <property type="match status" value="1"/>
</dbReference>
<keyword evidence="3 5" id="KW-1133">Transmembrane helix</keyword>
<accession>A0A1F7WSP9</accession>
<feature type="transmembrane region" description="Helical" evidence="5">
    <location>
        <begin position="27"/>
        <end position="50"/>
    </location>
</feature>
<feature type="transmembrane region" description="Helical" evidence="5">
    <location>
        <begin position="178"/>
        <end position="195"/>
    </location>
</feature>
<gene>
    <name evidence="7" type="ORF">A2008_02980</name>
</gene>
<protein>
    <recommendedName>
        <fullName evidence="6">ABC-2 type transporter transmembrane domain-containing protein</fullName>
    </recommendedName>
</protein>
<evidence type="ECO:0000259" key="6">
    <source>
        <dbReference type="Pfam" id="PF12698"/>
    </source>
</evidence>
<dbReference type="Proteomes" id="UP000178735">
    <property type="component" value="Unassembled WGS sequence"/>
</dbReference>
<dbReference type="GO" id="GO:0140359">
    <property type="term" value="F:ABC-type transporter activity"/>
    <property type="evidence" value="ECO:0007669"/>
    <property type="project" value="InterPro"/>
</dbReference>
<evidence type="ECO:0000256" key="3">
    <source>
        <dbReference type="ARBA" id="ARBA00022989"/>
    </source>
</evidence>
<evidence type="ECO:0000256" key="2">
    <source>
        <dbReference type="ARBA" id="ARBA00022692"/>
    </source>
</evidence>
<comment type="caution">
    <text evidence="7">The sequence shown here is derived from an EMBL/GenBank/DDBJ whole genome shotgun (WGS) entry which is preliminary data.</text>
</comment>
<feature type="transmembrane region" description="Helical" evidence="5">
    <location>
        <begin position="149"/>
        <end position="171"/>
    </location>
</feature>
<dbReference type="STRING" id="1817813.A2008_02980"/>
<dbReference type="InterPro" id="IPR013525">
    <property type="entry name" value="ABC2_TM"/>
</dbReference>
<organism evidence="7 8">
    <name type="scientific">Candidatus Wallbacteria bacterium GWC2_49_35</name>
    <dbReference type="NCBI Taxonomy" id="1817813"/>
    <lineage>
        <taxon>Bacteria</taxon>
        <taxon>Candidatus Walliibacteriota</taxon>
    </lineage>
</organism>
<feature type="domain" description="ABC-2 type transporter transmembrane" evidence="6">
    <location>
        <begin position="57"/>
        <end position="224"/>
    </location>
</feature>
<comment type="subcellular location">
    <subcellularLocation>
        <location evidence="1">Membrane</location>
        <topology evidence="1">Multi-pass membrane protein</topology>
    </subcellularLocation>
</comment>
<keyword evidence="4 5" id="KW-0472">Membrane</keyword>